<dbReference type="EMBL" id="LUGH01000118">
    <property type="protein sequence ID" value="OBZ89010.1"/>
    <property type="molecule type" value="Genomic_DNA"/>
</dbReference>
<keyword evidence="2" id="KW-1185">Reference proteome</keyword>
<evidence type="ECO:0000313" key="2">
    <source>
        <dbReference type="Proteomes" id="UP000093000"/>
    </source>
</evidence>
<dbReference type="AlphaFoldDB" id="A0A1C7NJ27"/>
<reference evidence="1 2" key="1">
    <citation type="submission" date="2016-03" db="EMBL/GenBank/DDBJ databases">
        <title>Choanephora cucurbitarum.</title>
        <authorList>
            <person name="Min B."/>
            <person name="Park H."/>
            <person name="Park J.-H."/>
            <person name="Shin H.-D."/>
            <person name="Choi I.-G."/>
        </authorList>
    </citation>
    <scope>NUCLEOTIDE SEQUENCE [LARGE SCALE GENOMIC DNA]</scope>
    <source>
        <strain evidence="1 2">KUS-F28377</strain>
    </source>
</reference>
<sequence>MEYRNNGNRIKLDAEMTAIQLKASKAMQNIVQVLKSLAIQVKKPLKTEMKESQLTASFVETFFSALSEYDDCLAYNANVREDNSCKESYRADYKIDYYEDGQKKFCNFYGEIKPKKSIKSCRQKIYKDLYKLAIFAREEMKVNNLKMVMLSHIVHNCFNFYLMIDKKQYFGLLHLEQIKIPLSLSGFKFNLEDLIMMHKVTQVHRSLCFTQTAETARLRIFPYDGVKQLVTKREGRKRKWCATLYE</sequence>
<comment type="caution">
    <text evidence="1">The sequence shown here is derived from an EMBL/GenBank/DDBJ whole genome shotgun (WGS) entry which is preliminary data.</text>
</comment>
<protein>
    <recommendedName>
        <fullName evidence="3">Fungal-type protein kinase domain-containing protein</fullName>
    </recommendedName>
</protein>
<dbReference type="Proteomes" id="UP000093000">
    <property type="component" value="Unassembled WGS sequence"/>
</dbReference>
<proteinExistence type="predicted"/>
<evidence type="ECO:0000313" key="1">
    <source>
        <dbReference type="EMBL" id="OBZ89010.1"/>
    </source>
</evidence>
<dbReference type="InParanoid" id="A0A1C7NJ27"/>
<gene>
    <name evidence="1" type="ORF">A0J61_02929</name>
</gene>
<accession>A0A1C7NJ27</accession>
<name>A0A1C7NJ27_9FUNG</name>
<evidence type="ECO:0008006" key="3">
    <source>
        <dbReference type="Google" id="ProtNLM"/>
    </source>
</evidence>
<organism evidence="1 2">
    <name type="scientific">Choanephora cucurbitarum</name>
    <dbReference type="NCBI Taxonomy" id="101091"/>
    <lineage>
        <taxon>Eukaryota</taxon>
        <taxon>Fungi</taxon>
        <taxon>Fungi incertae sedis</taxon>
        <taxon>Mucoromycota</taxon>
        <taxon>Mucoromycotina</taxon>
        <taxon>Mucoromycetes</taxon>
        <taxon>Mucorales</taxon>
        <taxon>Mucorineae</taxon>
        <taxon>Choanephoraceae</taxon>
        <taxon>Choanephoroideae</taxon>
        <taxon>Choanephora</taxon>
    </lineage>
</organism>
<dbReference type="OrthoDB" id="2221403at2759"/>